<dbReference type="AlphaFoldDB" id="A0A1D6P2Y3"/>
<dbReference type="InterPro" id="IPR024752">
    <property type="entry name" value="Myb/SANT-like_dom"/>
</dbReference>
<name>A0A1D6P2Y3_MAIZE</name>
<dbReference type="ExpressionAtlas" id="A0A1D6P2Y3">
    <property type="expression patterns" value="baseline and differential"/>
</dbReference>
<accession>A0A1D6P2Y3</accession>
<evidence type="ECO:0000259" key="2">
    <source>
        <dbReference type="Pfam" id="PF12776"/>
    </source>
</evidence>
<keyword evidence="3" id="KW-0808">Transferase</keyword>
<dbReference type="GO" id="GO:0016301">
    <property type="term" value="F:kinase activity"/>
    <property type="evidence" value="ECO:0007669"/>
    <property type="project" value="UniProtKB-KW"/>
</dbReference>
<gene>
    <name evidence="3" type="ORF">ZEAMMB73_Zm00001d046476</name>
</gene>
<feature type="domain" description="Myb/SANT-like" evidence="2">
    <location>
        <begin position="3"/>
        <end position="96"/>
    </location>
</feature>
<keyword evidence="1" id="KW-1133">Transmembrane helix</keyword>
<feature type="transmembrane region" description="Helical" evidence="1">
    <location>
        <begin position="106"/>
        <end position="127"/>
    </location>
</feature>
<dbReference type="PANTHER" id="PTHR46934:SF13">
    <property type="entry name" value="MYB_SANT-LIKE DOMAIN-CONTAINING PROTEIN"/>
    <property type="match status" value="1"/>
</dbReference>
<protein>
    <submittedName>
        <fullName evidence="3">CAI-1 autoinducer sensor kinase/phosphatase cqsS isoform 1</fullName>
    </submittedName>
</protein>
<dbReference type="PANTHER" id="PTHR46934">
    <property type="entry name" value="MYB_DNA-BIND_3 DOMAIN-CONTAINING PROTEIN-RELATED"/>
    <property type="match status" value="1"/>
</dbReference>
<keyword evidence="1" id="KW-0812">Transmembrane</keyword>
<dbReference type="EMBL" id="CM000785">
    <property type="protein sequence ID" value="AQL04369.1"/>
    <property type="molecule type" value="Genomic_DNA"/>
</dbReference>
<evidence type="ECO:0000313" key="3">
    <source>
        <dbReference type="EMBL" id="AQL04369.1"/>
    </source>
</evidence>
<reference evidence="3" key="1">
    <citation type="submission" date="2015-12" db="EMBL/GenBank/DDBJ databases">
        <title>Update maize B73 reference genome by single molecule sequencing technologies.</title>
        <authorList>
            <consortium name="Maize Genome Sequencing Project"/>
            <person name="Ware D."/>
        </authorList>
    </citation>
    <scope>NUCLEOTIDE SEQUENCE</scope>
    <source>
        <tissue evidence="3">Seedling</tissue>
    </source>
</reference>
<dbReference type="Pfam" id="PF12776">
    <property type="entry name" value="Myb_DNA-bind_3"/>
    <property type="match status" value="1"/>
</dbReference>
<proteinExistence type="predicted"/>
<organism evidence="3">
    <name type="scientific">Zea mays</name>
    <name type="common">Maize</name>
    <dbReference type="NCBI Taxonomy" id="4577"/>
    <lineage>
        <taxon>Eukaryota</taxon>
        <taxon>Viridiplantae</taxon>
        <taxon>Streptophyta</taxon>
        <taxon>Embryophyta</taxon>
        <taxon>Tracheophyta</taxon>
        <taxon>Spermatophyta</taxon>
        <taxon>Magnoliopsida</taxon>
        <taxon>Liliopsida</taxon>
        <taxon>Poales</taxon>
        <taxon>Poaceae</taxon>
        <taxon>PACMAD clade</taxon>
        <taxon>Panicoideae</taxon>
        <taxon>Andropogonodae</taxon>
        <taxon>Andropogoneae</taxon>
        <taxon>Tripsacinae</taxon>
        <taxon>Zea</taxon>
    </lineage>
</organism>
<evidence type="ECO:0000256" key="1">
    <source>
        <dbReference type="SAM" id="Phobius"/>
    </source>
</evidence>
<keyword evidence="3" id="KW-0418">Kinase</keyword>
<keyword evidence="1" id="KW-0472">Membrane</keyword>
<sequence>MIWNNVYEKGLVDVMHDHKDNPKFKGQNGWNRDGWNSITTKFNEKFPLAHFSKQQLQEKERELKGYYKAIRDSRKESGVGWNDTLCMVLAEPEVWPRLIRVSKLSLYNSIFVHSICSLLLLIIYFMLHLIGSPKGIKVSQ</sequence>